<proteinExistence type="inferred from homology"/>
<name>A0A498H093_9EURY</name>
<feature type="domain" description="PPIase FKBP-type" evidence="8">
    <location>
        <begin position="6"/>
        <end position="115"/>
    </location>
</feature>
<dbReference type="Pfam" id="PF00254">
    <property type="entry name" value="FKBP_C"/>
    <property type="match status" value="1"/>
</dbReference>
<dbReference type="SUPFAM" id="SSF54534">
    <property type="entry name" value="FKBP-like"/>
    <property type="match status" value="1"/>
</dbReference>
<evidence type="ECO:0000256" key="3">
    <source>
        <dbReference type="ARBA" id="ARBA00023110"/>
    </source>
</evidence>
<dbReference type="InterPro" id="IPR048261">
    <property type="entry name" value="SlpA/SlyD-like_ins_sf"/>
</dbReference>
<dbReference type="InterPro" id="IPR046357">
    <property type="entry name" value="PPIase_dom_sf"/>
</dbReference>
<keyword evidence="4 5" id="KW-0413">Isomerase</keyword>
<evidence type="ECO:0000256" key="4">
    <source>
        <dbReference type="ARBA" id="ARBA00023235"/>
    </source>
</evidence>
<dbReference type="Gene3D" id="3.10.50.40">
    <property type="match status" value="1"/>
</dbReference>
<evidence type="ECO:0000313" key="10">
    <source>
        <dbReference type="Proteomes" id="UP000290932"/>
    </source>
</evidence>
<comment type="catalytic activity">
    <reaction evidence="1 5 6">
        <text>[protein]-peptidylproline (omega=180) = [protein]-peptidylproline (omega=0)</text>
        <dbReference type="Rhea" id="RHEA:16237"/>
        <dbReference type="Rhea" id="RHEA-COMP:10747"/>
        <dbReference type="Rhea" id="RHEA-COMP:10748"/>
        <dbReference type="ChEBI" id="CHEBI:83833"/>
        <dbReference type="ChEBI" id="CHEBI:83834"/>
        <dbReference type="EC" id="5.2.1.8"/>
    </reaction>
</comment>
<dbReference type="Gene3D" id="2.40.10.330">
    <property type="match status" value="1"/>
</dbReference>
<dbReference type="InterPro" id="IPR001179">
    <property type="entry name" value="PPIase_FKBP_dom"/>
</dbReference>
<evidence type="ECO:0000256" key="6">
    <source>
        <dbReference type="RuleBase" id="RU003915"/>
    </source>
</evidence>
<protein>
    <recommendedName>
        <fullName evidence="6">Peptidyl-prolyl cis-trans isomerase</fullName>
        <ecNumber evidence="6">5.2.1.8</ecNumber>
    </recommendedName>
</protein>
<evidence type="ECO:0000259" key="8">
    <source>
        <dbReference type="PROSITE" id="PS50059"/>
    </source>
</evidence>
<dbReference type="EC" id="5.2.1.8" evidence="6"/>
<dbReference type="OrthoDB" id="8615at2157"/>
<dbReference type="RefSeq" id="WP_128694430.1">
    <property type="nucleotide sequence ID" value="NZ_LHQS01000003.1"/>
</dbReference>
<dbReference type="AlphaFoldDB" id="A0A498H093"/>
<sequence length="241" mass="27183">MAIEEGNFVKLTYTGSVGDNVFDTTSEETAKEEGMYNPQAEYGPVTIRVGSHHVIIGLEEALVGKEVGDEGDVEVPAEKAFGEHDKTAVRSIQTSQFREKPKVGMRIEVENREGVVVNVIGKRALVDFNHPLAGKTLTYHYKIEEKVEDANEQIRGLIKLYTGRTDIEFSVTDGTAEFLLPPAITYDRRWMVWRGTLIREIFEYMKDINEVVMKEVFKRPEPKEMPPAEAIVEAESEETGE</sequence>
<comment type="caution">
    <text evidence="9">The sequence shown here is derived from an EMBL/GenBank/DDBJ whole genome shotgun (WGS) entry which is preliminary data.</text>
</comment>
<evidence type="ECO:0000256" key="1">
    <source>
        <dbReference type="ARBA" id="ARBA00000971"/>
    </source>
</evidence>
<reference evidence="9 10" key="1">
    <citation type="journal article" date="2015" name="Int. J. Syst. Evol. Microbiol.">
        <title>Methanoculleus taiwanensis sp. nov., a methanogen isolated from deep marine sediment at the deformation front area near Taiwan.</title>
        <authorList>
            <person name="Weng C.Y."/>
            <person name="Chen S.C."/>
            <person name="Lai M.C."/>
            <person name="Wu S.Y."/>
            <person name="Lin S."/>
            <person name="Yang T.F."/>
            <person name="Chen P.C."/>
        </authorList>
    </citation>
    <scope>NUCLEOTIDE SEQUENCE [LARGE SCALE GENOMIC DNA]</scope>
    <source>
        <strain evidence="9 10">CYW4</strain>
    </source>
</reference>
<gene>
    <name evidence="9" type="ORF">ABH15_10860</name>
</gene>
<evidence type="ECO:0000256" key="7">
    <source>
        <dbReference type="SAM" id="MobiDB-lite"/>
    </source>
</evidence>
<keyword evidence="3 5" id="KW-0697">Rotamase</keyword>
<dbReference type="InterPro" id="IPR054016">
    <property type="entry name" value="FKBP26_IF"/>
</dbReference>
<feature type="compositionally biased region" description="Acidic residues" evidence="7">
    <location>
        <begin position="232"/>
        <end position="241"/>
    </location>
</feature>
<feature type="region of interest" description="Disordered" evidence="7">
    <location>
        <begin position="222"/>
        <end position="241"/>
    </location>
</feature>
<comment type="similarity">
    <text evidence="2 6">Belongs to the FKBP-type PPIase family.</text>
</comment>
<dbReference type="Pfam" id="PF22199">
    <property type="entry name" value="FKBP26_IF"/>
    <property type="match status" value="1"/>
</dbReference>
<dbReference type="PROSITE" id="PS50059">
    <property type="entry name" value="FKBP_PPIASE"/>
    <property type="match status" value="1"/>
</dbReference>
<dbReference type="GO" id="GO:0003755">
    <property type="term" value="F:peptidyl-prolyl cis-trans isomerase activity"/>
    <property type="evidence" value="ECO:0007669"/>
    <property type="project" value="UniProtKB-UniRule"/>
</dbReference>
<dbReference type="Proteomes" id="UP000290932">
    <property type="component" value="Unassembled WGS sequence"/>
</dbReference>
<evidence type="ECO:0000256" key="2">
    <source>
        <dbReference type="ARBA" id="ARBA00006577"/>
    </source>
</evidence>
<keyword evidence="10" id="KW-1185">Reference proteome</keyword>
<dbReference type="EMBL" id="LHQS01000003">
    <property type="protein sequence ID" value="RXE55276.1"/>
    <property type="molecule type" value="Genomic_DNA"/>
</dbReference>
<dbReference type="PANTHER" id="PTHR47861">
    <property type="entry name" value="FKBP-TYPE PEPTIDYL-PROLYL CIS-TRANS ISOMERASE SLYD"/>
    <property type="match status" value="1"/>
</dbReference>
<organism evidence="9 10">
    <name type="scientific">Methanoculleus taiwanensis</name>
    <dbReference type="NCBI Taxonomy" id="1550565"/>
    <lineage>
        <taxon>Archaea</taxon>
        <taxon>Methanobacteriati</taxon>
        <taxon>Methanobacteriota</taxon>
        <taxon>Stenosarchaea group</taxon>
        <taxon>Methanomicrobia</taxon>
        <taxon>Methanomicrobiales</taxon>
        <taxon>Methanomicrobiaceae</taxon>
        <taxon>Methanoculleus</taxon>
    </lineage>
</organism>
<evidence type="ECO:0000256" key="5">
    <source>
        <dbReference type="PROSITE-ProRule" id="PRU00277"/>
    </source>
</evidence>
<evidence type="ECO:0000313" key="9">
    <source>
        <dbReference type="EMBL" id="RXE55276.1"/>
    </source>
</evidence>
<dbReference type="PANTHER" id="PTHR47861:SF2">
    <property type="entry name" value="LONG-TYPE PEPTIDYL-PROLYL CIS-TRANS ISOMERASE"/>
    <property type="match status" value="1"/>
</dbReference>
<dbReference type="Gene3D" id="3.30.70.2210">
    <property type="match status" value="1"/>
</dbReference>
<accession>A0A498H093</accession>